<accession>T1GRW1</accession>
<sequence length="83" mass="9397">MLQTFQSSDECSIFDNHSIECILVGYDPVGMGRTETVVTFEPKNITAIRRCPGRFGAGPQNQWSEENVHRNRTRGQKFLPAPQ</sequence>
<evidence type="ECO:0000313" key="2">
    <source>
        <dbReference type="EnsemblMetazoa" id="MESCA006405-PA"/>
    </source>
</evidence>
<dbReference type="EMBL" id="CAQQ02062102">
    <property type="status" value="NOT_ANNOTATED_CDS"/>
    <property type="molecule type" value="Genomic_DNA"/>
</dbReference>
<feature type="region of interest" description="Disordered" evidence="1">
    <location>
        <begin position="56"/>
        <end position="83"/>
    </location>
</feature>
<dbReference type="EMBL" id="CAQQ02062103">
    <property type="status" value="NOT_ANNOTATED_CDS"/>
    <property type="molecule type" value="Genomic_DNA"/>
</dbReference>
<keyword evidence="3" id="KW-1185">Reference proteome</keyword>
<dbReference type="Proteomes" id="UP000015102">
    <property type="component" value="Unassembled WGS sequence"/>
</dbReference>
<evidence type="ECO:0000256" key="1">
    <source>
        <dbReference type="SAM" id="MobiDB-lite"/>
    </source>
</evidence>
<proteinExistence type="predicted"/>
<protein>
    <submittedName>
        <fullName evidence="2">Uncharacterized protein</fullName>
    </submittedName>
</protein>
<reference evidence="2" key="2">
    <citation type="submission" date="2015-06" db="UniProtKB">
        <authorList>
            <consortium name="EnsemblMetazoa"/>
        </authorList>
    </citation>
    <scope>IDENTIFICATION</scope>
</reference>
<dbReference type="AlphaFoldDB" id="T1GRW1"/>
<organism evidence="2 3">
    <name type="scientific">Megaselia scalaris</name>
    <name type="common">Humpbacked fly</name>
    <name type="synonym">Phora scalaris</name>
    <dbReference type="NCBI Taxonomy" id="36166"/>
    <lineage>
        <taxon>Eukaryota</taxon>
        <taxon>Metazoa</taxon>
        <taxon>Ecdysozoa</taxon>
        <taxon>Arthropoda</taxon>
        <taxon>Hexapoda</taxon>
        <taxon>Insecta</taxon>
        <taxon>Pterygota</taxon>
        <taxon>Neoptera</taxon>
        <taxon>Endopterygota</taxon>
        <taxon>Diptera</taxon>
        <taxon>Brachycera</taxon>
        <taxon>Muscomorpha</taxon>
        <taxon>Platypezoidea</taxon>
        <taxon>Phoridae</taxon>
        <taxon>Megaseliini</taxon>
        <taxon>Megaselia</taxon>
    </lineage>
</organism>
<evidence type="ECO:0000313" key="3">
    <source>
        <dbReference type="Proteomes" id="UP000015102"/>
    </source>
</evidence>
<name>T1GRW1_MEGSC</name>
<reference evidence="3" key="1">
    <citation type="submission" date="2013-02" db="EMBL/GenBank/DDBJ databases">
        <authorList>
            <person name="Hughes D."/>
        </authorList>
    </citation>
    <scope>NUCLEOTIDE SEQUENCE</scope>
    <source>
        <strain>Durham</strain>
        <strain evidence="3">NC isolate 2 -- Noor lab</strain>
    </source>
</reference>
<dbReference type="EnsemblMetazoa" id="MESCA006405-RA">
    <property type="protein sequence ID" value="MESCA006405-PA"/>
    <property type="gene ID" value="MESCA006405"/>
</dbReference>
<dbReference type="HOGENOM" id="CLU_2545194_0_0_1"/>